<dbReference type="GO" id="GO:0046047">
    <property type="term" value="P:TTP catabolic process"/>
    <property type="evidence" value="ECO:0007669"/>
    <property type="project" value="TreeGrafter"/>
</dbReference>
<dbReference type="GO" id="GO:0046076">
    <property type="term" value="P:dTTP catabolic process"/>
    <property type="evidence" value="ECO:0007669"/>
    <property type="project" value="TreeGrafter"/>
</dbReference>
<dbReference type="PANTHER" id="PTHR30522">
    <property type="entry name" value="NUCLEOSIDE TRIPHOSPHATE PYROPHOSPHOHYDROLASE"/>
    <property type="match status" value="1"/>
</dbReference>
<dbReference type="InterPro" id="IPR011551">
    <property type="entry name" value="NTP_PyrPHydrolase_MazG"/>
</dbReference>
<dbReference type="InterPro" id="IPR004518">
    <property type="entry name" value="MazG-like_dom"/>
</dbReference>
<dbReference type="EMBL" id="LSZF01000024">
    <property type="protein sequence ID" value="OWM34882.1"/>
    <property type="molecule type" value="Genomic_DNA"/>
</dbReference>
<keyword evidence="2" id="KW-0378">Hydrolase</keyword>
<evidence type="ECO:0000259" key="1">
    <source>
        <dbReference type="Pfam" id="PF03819"/>
    </source>
</evidence>
<dbReference type="Proteomes" id="UP000197692">
    <property type="component" value="Unassembled WGS sequence"/>
</dbReference>
<dbReference type="Gene3D" id="1.10.287.1080">
    <property type="entry name" value="MazG-like"/>
    <property type="match status" value="1"/>
</dbReference>
<dbReference type="GO" id="GO:0046061">
    <property type="term" value="P:dATP catabolic process"/>
    <property type="evidence" value="ECO:0007669"/>
    <property type="project" value="TreeGrafter"/>
</dbReference>
<dbReference type="InterPro" id="IPR048015">
    <property type="entry name" value="NTP-PPase_MazG-like_N"/>
</dbReference>
<dbReference type="GO" id="GO:0046052">
    <property type="term" value="P:UTP catabolic process"/>
    <property type="evidence" value="ECO:0007669"/>
    <property type="project" value="TreeGrafter"/>
</dbReference>
<gene>
    <name evidence="2" type="ORF">AY602_03745</name>
</gene>
<dbReference type="AlphaFoldDB" id="A0A854NHT4"/>
<dbReference type="SUPFAM" id="SSF101386">
    <property type="entry name" value="all-alpha NTP pyrophosphatases"/>
    <property type="match status" value="1"/>
</dbReference>
<protein>
    <submittedName>
        <fullName evidence="2">Nucleotide pyrophosphohydrolase</fullName>
    </submittedName>
</protein>
<dbReference type="Pfam" id="PF03819">
    <property type="entry name" value="MazG"/>
    <property type="match status" value="1"/>
</dbReference>
<name>A0A854NHT4_CORDP</name>
<dbReference type="GO" id="GO:0047429">
    <property type="term" value="F:nucleoside triphosphate diphosphatase activity"/>
    <property type="evidence" value="ECO:0007669"/>
    <property type="project" value="TreeGrafter"/>
</dbReference>
<dbReference type="RefSeq" id="WP_010934666.1">
    <property type="nucleotide sequence ID" value="NZ_JADQUQ010000004.1"/>
</dbReference>
<evidence type="ECO:0000313" key="3">
    <source>
        <dbReference type="Proteomes" id="UP000197692"/>
    </source>
</evidence>
<dbReference type="PANTHER" id="PTHR30522:SF0">
    <property type="entry name" value="NUCLEOSIDE TRIPHOSPHATE PYROPHOSPHOHYDROLASE"/>
    <property type="match status" value="1"/>
</dbReference>
<accession>A0A854NHT4</accession>
<reference evidence="3" key="1">
    <citation type="submission" date="2016-02" db="EMBL/GenBank/DDBJ databases">
        <title>Genomic analyses of a collection of pathogenic Corynebacterium diphtheriae.</title>
        <authorList>
            <person name="Sangal V."/>
            <person name="Titov L."/>
        </authorList>
    </citation>
    <scope>NUCLEOTIDE SEQUENCE [LARGE SCALE GENOMIC DNA]</scope>
    <source>
        <strain evidence="3">1438</strain>
    </source>
</reference>
<sequence>MPQNQYRHEHPAPERVPAIKASMITMSVMTVLLLDARWPSMIPFNLVGKLEGQLRFTDEVPVKVRWNLDDIVRFATDDLLVSTNELDPQVIAAINNGASVIEVPSRHDALGQAREVMRRAVARGEWEQTQTHESLLEYLDEETEEFAQAVAHGTTDHIVSELGDVLLQVLFHAEIGARHGEFNLDDVAASFVTKMQQRSPYLFDGSDGVVPIEEQERLWEAGKHRSAHAQTN</sequence>
<dbReference type="GO" id="GO:0046081">
    <property type="term" value="P:dUTP catabolic process"/>
    <property type="evidence" value="ECO:0007669"/>
    <property type="project" value="TreeGrafter"/>
</dbReference>
<proteinExistence type="predicted"/>
<feature type="domain" description="NTP pyrophosphohydrolase MazG-like" evidence="1">
    <location>
        <begin position="130"/>
        <end position="203"/>
    </location>
</feature>
<comment type="caution">
    <text evidence="2">The sequence shown here is derived from an EMBL/GenBank/DDBJ whole genome shotgun (WGS) entry which is preliminary data.</text>
</comment>
<organism evidence="2 3">
    <name type="scientific">Corynebacterium diphtheriae bv. mitis</name>
    <dbReference type="NCBI Taxonomy" id="1806053"/>
    <lineage>
        <taxon>Bacteria</taxon>
        <taxon>Bacillati</taxon>
        <taxon>Actinomycetota</taxon>
        <taxon>Actinomycetes</taxon>
        <taxon>Mycobacteriales</taxon>
        <taxon>Corynebacteriaceae</taxon>
        <taxon>Corynebacterium</taxon>
    </lineage>
</organism>
<dbReference type="GO" id="GO:0006203">
    <property type="term" value="P:dGTP catabolic process"/>
    <property type="evidence" value="ECO:0007669"/>
    <property type="project" value="TreeGrafter"/>
</dbReference>
<evidence type="ECO:0000313" key="2">
    <source>
        <dbReference type="EMBL" id="OWM34882.1"/>
    </source>
</evidence>
<dbReference type="CDD" id="cd11528">
    <property type="entry name" value="NTP-PPase_MazG_Nterm"/>
    <property type="match status" value="1"/>
</dbReference>